<dbReference type="SUPFAM" id="SSF81767">
    <property type="entry name" value="Pre-protein crosslinking domain of SecA"/>
    <property type="match status" value="1"/>
</dbReference>
<dbReference type="Pfam" id="PF07516">
    <property type="entry name" value="SecA_SW"/>
    <property type="match status" value="1"/>
</dbReference>
<dbReference type="InterPro" id="IPR011115">
    <property type="entry name" value="SecA_DEAD"/>
</dbReference>
<comment type="subunit">
    <text evidence="12">Monomer and homodimer. Part of the essential Sec protein translocation apparatus which comprises SecA, SecYEG and auxiliary proteins SecDF. Other proteins may also be involved.</text>
</comment>
<dbReference type="SUPFAM" id="SSF52540">
    <property type="entry name" value="P-loop containing nucleoside triphosphate hydrolases"/>
    <property type="match status" value="2"/>
</dbReference>
<evidence type="ECO:0000256" key="4">
    <source>
        <dbReference type="ARBA" id="ARBA00022475"/>
    </source>
</evidence>
<dbReference type="HAMAP" id="MF_01382">
    <property type="entry name" value="SecA"/>
    <property type="match status" value="1"/>
</dbReference>
<dbReference type="GO" id="GO:0043952">
    <property type="term" value="P:protein transport by the Sec complex"/>
    <property type="evidence" value="ECO:0007669"/>
    <property type="project" value="TreeGrafter"/>
</dbReference>
<dbReference type="SMART" id="SM00958">
    <property type="entry name" value="SecA_PP_bind"/>
    <property type="match status" value="1"/>
</dbReference>
<feature type="binding site" evidence="12">
    <location>
        <position position="77"/>
    </location>
    <ligand>
        <name>ATP</name>
        <dbReference type="ChEBI" id="CHEBI:30616"/>
    </ligand>
</feature>
<keyword evidence="4 12" id="KW-1003">Cell membrane</keyword>
<dbReference type="PROSITE" id="PS51196">
    <property type="entry name" value="SECA_MOTOR_DEAD"/>
    <property type="match status" value="1"/>
</dbReference>
<dbReference type="PROSITE" id="PS01312">
    <property type="entry name" value="SECA"/>
    <property type="match status" value="1"/>
</dbReference>
<dbReference type="InterPro" id="IPR011130">
    <property type="entry name" value="SecA_preprotein_X-link_dom"/>
</dbReference>
<dbReference type="PROSITE" id="PS51194">
    <property type="entry name" value="HELICASE_CTER"/>
    <property type="match status" value="1"/>
</dbReference>
<comment type="similarity">
    <text evidence="2 12 13">Belongs to the SecA family.</text>
</comment>
<dbReference type="Pfam" id="PF21090">
    <property type="entry name" value="P-loop_SecA"/>
    <property type="match status" value="2"/>
</dbReference>
<evidence type="ECO:0000256" key="5">
    <source>
        <dbReference type="ARBA" id="ARBA00022490"/>
    </source>
</evidence>
<evidence type="ECO:0000256" key="9">
    <source>
        <dbReference type="ARBA" id="ARBA00022967"/>
    </source>
</evidence>
<dbReference type="GO" id="GO:0065002">
    <property type="term" value="P:intracellular protein transmembrane transport"/>
    <property type="evidence" value="ECO:0007669"/>
    <property type="project" value="UniProtKB-UniRule"/>
</dbReference>
<dbReference type="GO" id="GO:0006605">
    <property type="term" value="P:protein targeting"/>
    <property type="evidence" value="ECO:0007669"/>
    <property type="project" value="UniProtKB-UniRule"/>
</dbReference>
<keyword evidence="8 12" id="KW-0653">Protein transport</keyword>
<evidence type="ECO:0000256" key="3">
    <source>
        <dbReference type="ARBA" id="ARBA00022448"/>
    </source>
</evidence>
<dbReference type="PANTHER" id="PTHR30612">
    <property type="entry name" value="SECA INNER MEMBRANE COMPONENT OF SEC PROTEIN SECRETION SYSTEM"/>
    <property type="match status" value="1"/>
</dbReference>
<dbReference type="InterPro" id="IPR000185">
    <property type="entry name" value="SecA"/>
</dbReference>
<dbReference type="Gene3D" id="1.10.3060.10">
    <property type="entry name" value="Helical scaffold and wing domains of SecA"/>
    <property type="match status" value="1"/>
</dbReference>
<dbReference type="GO" id="GO:0005524">
    <property type="term" value="F:ATP binding"/>
    <property type="evidence" value="ECO:0007669"/>
    <property type="project" value="UniProtKB-UniRule"/>
</dbReference>
<comment type="catalytic activity">
    <reaction evidence="12">
        <text>ATP + H2O + cellular proteinSide 1 = ADP + phosphate + cellular proteinSide 2.</text>
        <dbReference type="EC" id="7.4.2.8"/>
    </reaction>
</comment>
<dbReference type="AlphaFoldDB" id="A0A0R2GTG4"/>
<keyword evidence="6 12" id="KW-0547">Nucleotide-binding</keyword>
<dbReference type="InterPro" id="IPR020937">
    <property type="entry name" value="SecA_CS"/>
</dbReference>
<keyword evidence="10 12" id="KW-0811">Translocation</keyword>
<dbReference type="InterPro" id="IPR036266">
    <property type="entry name" value="SecA_Wing/Scaffold_sf"/>
</dbReference>
<evidence type="ECO:0000256" key="2">
    <source>
        <dbReference type="ARBA" id="ARBA00007650"/>
    </source>
</evidence>
<dbReference type="PATRIC" id="fig|148604.4.peg.783"/>
<keyword evidence="18" id="KW-1185">Reference proteome</keyword>
<dbReference type="GO" id="GO:0031522">
    <property type="term" value="C:cell envelope Sec protein transport complex"/>
    <property type="evidence" value="ECO:0007669"/>
    <property type="project" value="TreeGrafter"/>
</dbReference>
<dbReference type="SUPFAM" id="SSF81886">
    <property type="entry name" value="Helical scaffold and wing domains of SecA"/>
    <property type="match status" value="1"/>
</dbReference>
<protein>
    <recommendedName>
        <fullName evidence="12 13">Protein translocase subunit SecA</fullName>
        <ecNumber evidence="12">7.4.2.8</ecNumber>
    </recommendedName>
</protein>
<dbReference type="PRINTS" id="PR00906">
    <property type="entry name" value="SECA"/>
</dbReference>
<feature type="domain" description="Helicase C-terminal" evidence="15">
    <location>
        <begin position="408"/>
        <end position="567"/>
    </location>
</feature>
<dbReference type="GO" id="GO:0005886">
    <property type="term" value="C:plasma membrane"/>
    <property type="evidence" value="ECO:0007669"/>
    <property type="project" value="UniProtKB-SubCell"/>
</dbReference>
<evidence type="ECO:0000259" key="16">
    <source>
        <dbReference type="PROSITE" id="PS51196"/>
    </source>
</evidence>
<keyword evidence="3 12" id="KW-0813">Transport</keyword>
<reference evidence="17 18" key="1">
    <citation type="journal article" date="2015" name="Genome Announc.">
        <title>Expanding the biotechnology potential of lactobacilli through comparative genomics of 213 strains and associated genera.</title>
        <authorList>
            <person name="Sun Z."/>
            <person name="Harris H.M."/>
            <person name="McCann A."/>
            <person name="Guo C."/>
            <person name="Argimon S."/>
            <person name="Zhang W."/>
            <person name="Yang X."/>
            <person name="Jeffery I.B."/>
            <person name="Cooney J.C."/>
            <person name="Kagawa T.F."/>
            <person name="Liu W."/>
            <person name="Song Y."/>
            <person name="Salvetti E."/>
            <person name="Wrobel A."/>
            <person name="Rasinkangas P."/>
            <person name="Parkhill J."/>
            <person name="Rea M.C."/>
            <person name="O'Sullivan O."/>
            <person name="Ritari J."/>
            <person name="Douillard F.P."/>
            <person name="Paul Ross R."/>
            <person name="Yang R."/>
            <person name="Briner A.E."/>
            <person name="Felis G.E."/>
            <person name="de Vos W.M."/>
            <person name="Barrangou R."/>
            <person name="Klaenhammer T.R."/>
            <person name="Caufield P.W."/>
            <person name="Cui Y."/>
            <person name="Zhang H."/>
            <person name="O'Toole P.W."/>
        </authorList>
    </citation>
    <scope>NUCLEOTIDE SEQUENCE [LARGE SCALE GENOMIC DNA]</scope>
    <source>
        <strain evidence="17 18">DSM 14792</strain>
    </source>
</reference>
<feature type="binding site" evidence="12">
    <location>
        <begin position="95"/>
        <end position="99"/>
    </location>
    <ligand>
        <name>ATP</name>
        <dbReference type="ChEBI" id="CHEBI:30616"/>
    </ligand>
</feature>
<accession>A0A0R2GTG4</accession>
<dbReference type="EC" id="7.4.2.8" evidence="12"/>
<evidence type="ECO:0000256" key="8">
    <source>
        <dbReference type="ARBA" id="ARBA00022927"/>
    </source>
</evidence>
<organism evidence="17 18">
    <name type="scientific">Limosilactobacillus ingluviei</name>
    <dbReference type="NCBI Taxonomy" id="148604"/>
    <lineage>
        <taxon>Bacteria</taxon>
        <taxon>Bacillati</taxon>
        <taxon>Bacillota</taxon>
        <taxon>Bacilli</taxon>
        <taxon>Lactobacillales</taxon>
        <taxon>Lactobacillaceae</taxon>
        <taxon>Limosilactobacillus</taxon>
    </lineage>
</organism>
<dbReference type="SMART" id="SM00957">
    <property type="entry name" value="SecA_DEAD"/>
    <property type="match status" value="1"/>
</dbReference>
<dbReference type="Gene3D" id="3.40.50.300">
    <property type="entry name" value="P-loop containing nucleotide triphosphate hydrolases"/>
    <property type="match status" value="3"/>
</dbReference>
<feature type="domain" description="Helicase ATP-binding" evidence="14">
    <location>
        <begin position="79"/>
        <end position="255"/>
    </location>
</feature>
<dbReference type="Pfam" id="PF01043">
    <property type="entry name" value="SecA_PP_bind"/>
    <property type="match status" value="1"/>
</dbReference>
<dbReference type="EMBL" id="JQBA01000020">
    <property type="protein sequence ID" value="KRN44194.1"/>
    <property type="molecule type" value="Genomic_DNA"/>
</dbReference>
<comment type="caution">
    <text evidence="17">The sequence shown here is derived from an EMBL/GenBank/DDBJ whole genome shotgun (WGS) entry which is preliminary data.</text>
</comment>
<sequence>MWGTHEKLKKYWKIVKKIESFENEYKSLTDQELKEQTPRLQSMFKQGKSIDTLLPRAFATVREADRRVLGMFPFPVQLLGGIVLHEGNLAEMKTGEGKTLTETLPVYLNALMHGGVHIVTVNEYLATRDKEDMGRVFEWLGLTVGLNTGSLSLQEKRAAYKADIMYTTNSELAFDFLRDNMADSLEKQIQSKLSYAIIDEVDSILIDEARTPLIISGQGEDYSFLCKKADKFVKSLKKSDFKIDSETKTICLTETGVRKANQYWGARNIYDPLHTAEAHFTAEALKANYTMYRDVDYVLLDNEVQIVDQFTGRVMPGRRFSDGLHQALEAKEHTQINPVNPVDASITYQNFFRQYHKLAGMTGTAKSEAREFFETYQMRTISVPTNRKSIRKDLPDVIFVDKKSKNNAIVAKIKHLNKLGRPVLIGTTSVEDSEELYDLLKKAKIVPQVLNAKNNAIEAQIIAKAGQVGAVTIATNMAGRGTDIKLTPESRKLGGLFVLGTDHHTSSRVDDQLKGRSGRQGDPGNTQFIISLDDELFKRYASIDLAELQKKMSHKYGTNPITDSDVKKLIAKTQQKVEGNDYDQRRQTLFYDDIMRLERAQIYADRQKVLASKDLTEEIKKLIVRSINSEYKAIKELNNKQTQNNELGRFARNTLSLKTKITKEAAISTDVKDLKREAIQTLRAKLAKLDSDELLELERFVILRNIDKAWRENLTNMEQIRRSIAWRSYGQRNPLIEYQATAKNLYKGMCNSIAENIVKDILGLEIPKCQFKLEKC</sequence>
<dbReference type="PROSITE" id="PS51192">
    <property type="entry name" value="HELICASE_ATP_BIND_1"/>
    <property type="match status" value="1"/>
</dbReference>
<dbReference type="NCBIfam" id="TIGR00963">
    <property type="entry name" value="secA"/>
    <property type="match status" value="1"/>
</dbReference>
<dbReference type="RefSeq" id="WP_056994468.1">
    <property type="nucleotide sequence ID" value="NZ_JQBA01000020.1"/>
</dbReference>
<dbReference type="GO" id="GO:0008564">
    <property type="term" value="F:protein-exporting ATPase activity"/>
    <property type="evidence" value="ECO:0007669"/>
    <property type="project" value="UniProtKB-EC"/>
</dbReference>
<evidence type="ECO:0000313" key="18">
    <source>
        <dbReference type="Proteomes" id="UP000051639"/>
    </source>
</evidence>
<dbReference type="Pfam" id="PF07517">
    <property type="entry name" value="SecA_DEAD"/>
    <property type="match status" value="1"/>
</dbReference>
<dbReference type="InterPro" id="IPR044722">
    <property type="entry name" value="SecA_SF2_C"/>
</dbReference>
<evidence type="ECO:0000256" key="13">
    <source>
        <dbReference type="RuleBase" id="RU003874"/>
    </source>
</evidence>
<feature type="domain" description="SecA family profile" evidence="16">
    <location>
        <begin position="1"/>
        <end position="561"/>
    </location>
</feature>
<keyword evidence="9 12" id="KW-1278">Translocase</keyword>
<evidence type="ECO:0000256" key="10">
    <source>
        <dbReference type="ARBA" id="ARBA00023010"/>
    </source>
</evidence>
<evidence type="ECO:0000256" key="7">
    <source>
        <dbReference type="ARBA" id="ARBA00022840"/>
    </source>
</evidence>
<evidence type="ECO:0000259" key="14">
    <source>
        <dbReference type="PROSITE" id="PS51192"/>
    </source>
</evidence>
<dbReference type="InterPro" id="IPR001650">
    <property type="entry name" value="Helicase_C-like"/>
</dbReference>
<comment type="subcellular location">
    <subcellularLocation>
        <location evidence="12">Cell membrane</location>
        <topology evidence="12">Peripheral membrane protein</topology>
        <orientation evidence="12">Cytoplasmic side</orientation>
    </subcellularLocation>
    <subcellularLocation>
        <location evidence="12">Cytoplasm</location>
    </subcellularLocation>
    <subcellularLocation>
        <location evidence="1">Membrane</location>
        <topology evidence="1">Peripheral membrane protein</topology>
    </subcellularLocation>
    <text evidence="12">Distribution is 50-50.</text>
</comment>
<evidence type="ECO:0000313" key="17">
    <source>
        <dbReference type="EMBL" id="KRN44194.1"/>
    </source>
</evidence>
<gene>
    <name evidence="12" type="primary">secA</name>
    <name evidence="17" type="ORF">IV41_GL000763</name>
</gene>
<dbReference type="NCBIfam" id="NF006630">
    <property type="entry name" value="PRK09200.1"/>
    <property type="match status" value="1"/>
</dbReference>
<dbReference type="PANTHER" id="PTHR30612:SF0">
    <property type="entry name" value="CHLOROPLAST PROTEIN-TRANSPORTING ATPASE"/>
    <property type="match status" value="1"/>
</dbReference>
<evidence type="ECO:0000256" key="11">
    <source>
        <dbReference type="ARBA" id="ARBA00023136"/>
    </source>
</evidence>
<dbReference type="CDD" id="cd18803">
    <property type="entry name" value="SF2_C_secA"/>
    <property type="match status" value="1"/>
</dbReference>
<keyword evidence="11 12" id="KW-0472">Membrane</keyword>
<evidence type="ECO:0000256" key="6">
    <source>
        <dbReference type="ARBA" id="ARBA00022741"/>
    </source>
</evidence>
<feature type="binding site" evidence="12">
    <location>
        <position position="483"/>
    </location>
    <ligand>
        <name>ATP</name>
        <dbReference type="ChEBI" id="CHEBI:30616"/>
    </ligand>
</feature>
<dbReference type="GO" id="GO:0017038">
    <property type="term" value="P:protein import"/>
    <property type="evidence" value="ECO:0007669"/>
    <property type="project" value="InterPro"/>
</dbReference>
<name>A0A0R2GTG4_9LACO</name>
<dbReference type="InterPro" id="IPR036670">
    <property type="entry name" value="SecA_X-link_sf"/>
</dbReference>
<dbReference type="GO" id="GO:0005829">
    <property type="term" value="C:cytosol"/>
    <property type="evidence" value="ECO:0007669"/>
    <property type="project" value="TreeGrafter"/>
</dbReference>
<dbReference type="InterPro" id="IPR014018">
    <property type="entry name" value="SecA_motor_DEAD"/>
</dbReference>
<dbReference type="InterPro" id="IPR027417">
    <property type="entry name" value="P-loop_NTPase"/>
</dbReference>
<proteinExistence type="inferred from homology"/>
<dbReference type="InterPro" id="IPR011116">
    <property type="entry name" value="SecA_Wing/Scaffold"/>
</dbReference>
<evidence type="ECO:0000259" key="15">
    <source>
        <dbReference type="PROSITE" id="PS51194"/>
    </source>
</evidence>
<dbReference type="FunFam" id="3.40.50.300:FF:000429">
    <property type="entry name" value="Preprotein translocase subunit SecA"/>
    <property type="match status" value="1"/>
</dbReference>
<dbReference type="InterPro" id="IPR014001">
    <property type="entry name" value="Helicase_ATP-bd"/>
</dbReference>
<dbReference type="Gene3D" id="3.90.1440.10">
    <property type="entry name" value="SecA, preprotein cross-linking domain"/>
    <property type="match status" value="1"/>
</dbReference>
<dbReference type="OrthoDB" id="9805579at2"/>
<evidence type="ECO:0000256" key="1">
    <source>
        <dbReference type="ARBA" id="ARBA00004170"/>
    </source>
</evidence>
<comment type="function">
    <text evidence="12">Part of the Sec protein translocase complex. Interacts with the SecYEG preprotein conducting channel. Has a central role in coupling the hydrolysis of ATP to the transfer of proteins into and across the cell membrane, serving as an ATP-driven molecular motor driving the stepwise translocation of polypeptide chains across the membrane.</text>
</comment>
<keyword evidence="7 12" id="KW-0067">ATP-binding</keyword>
<dbReference type="Proteomes" id="UP000051639">
    <property type="component" value="Unassembled WGS sequence"/>
</dbReference>
<keyword evidence="5 12" id="KW-0963">Cytoplasm</keyword>
<evidence type="ECO:0000256" key="12">
    <source>
        <dbReference type="HAMAP-Rule" id="MF_01382"/>
    </source>
</evidence>
<dbReference type="CDD" id="cd17928">
    <property type="entry name" value="DEXDc_SecA"/>
    <property type="match status" value="1"/>
</dbReference>